<keyword evidence="3" id="KW-1185">Reference proteome</keyword>
<evidence type="ECO:0000259" key="1">
    <source>
        <dbReference type="PROSITE" id="PS50846"/>
    </source>
</evidence>
<comment type="caution">
    <text evidence="2">The sequence shown here is derived from an EMBL/GenBank/DDBJ whole genome shotgun (WGS) entry which is preliminary data.</text>
</comment>
<dbReference type="InterPro" id="IPR006121">
    <property type="entry name" value="HMA_dom"/>
</dbReference>
<dbReference type="SUPFAM" id="SSF55008">
    <property type="entry name" value="HMA, heavy metal-associated domain"/>
    <property type="match status" value="1"/>
</dbReference>
<feature type="domain" description="HMA" evidence="1">
    <location>
        <begin position="51"/>
        <end position="118"/>
    </location>
</feature>
<sequence length="177" mass="19273">MNTLKTISLVAIMALVFTSCKNESQPEVKTVEVEVSNNDVASTLDPNATYAKVEFGIEGMTCAMGCAKTIEKKMAKMDGVKSAKVDFDKRLAMVEYDEAKVSPKSLEEAVSKVADIYKVKDMHLVDSFDGEKKASCANKTEAEKKACKASCANKTEAEKKACKEDCKEKCCNGEKKA</sequence>
<dbReference type="CDD" id="cd00371">
    <property type="entry name" value="HMA"/>
    <property type="match status" value="1"/>
</dbReference>
<accession>A0ABX2E269</accession>
<gene>
    <name evidence="2" type="ORF">HNV10_03770</name>
</gene>
<proteinExistence type="predicted"/>
<name>A0ABX2E269_9FLAO</name>
<evidence type="ECO:0000313" key="3">
    <source>
        <dbReference type="Proteomes" id="UP000805085"/>
    </source>
</evidence>
<dbReference type="Pfam" id="PF00403">
    <property type="entry name" value="HMA"/>
    <property type="match status" value="1"/>
</dbReference>
<organism evidence="2 3">
    <name type="scientific">Winogradskyella litoriviva</name>
    <dbReference type="NCBI Taxonomy" id="1220182"/>
    <lineage>
        <taxon>Bacteria</taxon>
        <taxon>Pseudomonadati</taxon>
        <taxon>Bacteroidota</taxon>
        <taxon>Flavobacteriia</taxon>
        <taxon>Flavobacteriales</taxon>
        <taxon>Flavobacteriaceae</taxon>
        <taxon>Winogradskyella</taxon>
    </lineage>
</organism>
<evidence type="ECO:0000313" key="2">
    <source>
        <dbReference type="EMBL" id="NRD22344.1"/>
    </source>
</evidence>
<dbReference type="RefSeq" id="WP_173299984.1">
    <property type="nucleotide sequence ID" value="NZ_JABRWQ010000001.1"/>
</dbReference>
<dbReference type="Gene3D" id="3.30.70.100">
    <property type="match status" value="1"/>
</dbReference>
<protein>
    <submittedName>
        <fullName evidence="2">Heavy-metal-associated domain-containing protein</fullName>
    </submittedName>
</protein>
<dbReference type="PROSITE" id="PS51257">
    <property type="entry name" value="PROKAR_LIPOPROTEIN"/>
    <property type="match status" value="1"/>
</dbReference>
<dbReference type="InterPro" id="IPR036163">
    <property type="entry name" value="HMA_dom_sf"/>
</dbReference>
<reference evidence="2 3" key="1">
    <citation type="journal article" date="2015" name="Int. J. Syst. Evol. Microbiol.">
        <title>Winogradskyella litoriviva sp. nov., isolated from coastal seawater.</title>
        <authorList>
            <person name="Nedashkovskaya O.I."/>
            <person name="Kukhlevskiy A.D."/>
            <person name="Zhukova N.V."/>
            <person name="Kim S.J."/>
            <person name="Rhee S.K."/>
            <person name="Mikhailov V.V."/>
        </authorList>
    </citation>
    <scope>NUCLEOTIDE SEQUENCE [LARGE SCALE GENOMIC DNA]</scope>
    <source>
        <strain evidence="2 3">KMM6491</strain>
    </source>
</reference>
<dbReference type="Proteomes" id="UP000805085">
    <property type="component" value="Unassembled WGS sequence"/>
</dbReference>
<dbReference type="EMBL" id="JABRWQ010000001">
    <property type="protein sequence ID" value="NRD22344.1"/>
    <property type="molecule type" value="Genomic_DNA"/>
</dbReference>
<dbReference type="PROSITE" id="PS50846">
    <property type="entry name" value="HMA_2"/>
    <property type="match status" value="1"/>
</dbReference>